<keyword evidence="3" id="KW-1185">Reference proteome</keyword>
<dbReference type="Pfam" id="PF00668">
    <property type="entry name" value="Condensation"/>
    <property type="match status" value="2"/>
</dbReference>
<feature type="domain" description="Condensation" evidence="1">
    <location>
        <begin position="257"/>
        <end position="693"/>
    </location>
</feature>
<dbReference type="InterPro" id="IPR023213">
    <property type="entry name" value="CAT-like_dom_sf"/>
</dbReference>
<comment type="caution">
    <text evidence="2">The sequence shown here is derived from an EMBL/GenBank/DDBJ whole genome shotgun (WGS) entry which is preliminary data.</text>
</comment>
<dbReference type="Gene3D" id="3.30.559.10">
    <property type="entry name" value="Chloramphenicol acetyltransferase-like domain"/>
    <property type="match status" value="1"/>
</dbReference>
<dbReference type="Gene3D" id="3.40.50.12780">
    <property type="entry name" value="N-terminal domain of ligase-like"/>
    <property type="match status" value="1"/>
</dbReference>
<accession>A0ABW2TR48</accession>
<name>A0ABW2TR48_9PSEU</name>
<dbReference type="InterPro" id="IPR010060">
    <property type="entry name" value="NRPS_synth"/>
</dbReference>
<gene>
    <name evidence="2" type="ORF">ACFQV2_17360</name>
</gene>
<evidence type="ECO:0000313" key="3">
    <source>
        <dbReference type="Proteomes" id="UP001596512"/>
    </source>
</evidence>
<dbReference type="SUPFAM" id="SSF52777">
    <property type="entry name" value="CoA-dependent acyltransferases"/>
    <property type="match status" value="3"/>
</dbReference>
<dbReference type="NCBIfam" id="TIGR01720">
    <property type="entry name" value="NRPS-para261"/>
    <property type="match status" value="1"/>
</dbReference>
<protein>
    <submittedName>
        <fullName evidence="2">Condensation domain-containing protein</fullName>
    </submittedName>
</protein>
<evidence type="ECO:0000259" key="1">
    <source>
        <dbReference type="Pfam" id="PF00668"/>
    </source>
</evidence>
<proteinExistence type="predicted"/>
<dbReference type="EMBL" id="JBHTEY010000004">
    <property type="protein sequence ID" value="MFC7615018.1"/>
    <property type="molecule type" value="Genomic_DNA"/>
</dbReference>
<dbReference type="PANTHER" id="PTHR45398">
    <property type="match status" value="1"/>
</dbReference>
<dbReference type="PANTHER" id="PTHR45398:SF1">
    <property type="entry name" value="ENZYME, PUTATIVE (JCVI)-RELATED"/>
    <property type="match status" value="1"/>
</dbReference>
<dbReference type="InterPro" id="IPR001242">
    <property type="entry name" value="Condensation_dom"/>
</dbReference>
<dbReference type="InterPro" id="IPR042099">
    <property type="entry name" value="ANL_N_sf"/>
</dbReference>
<dbReference type="Proteomes" id="UP001596512">
    <property type="component" value="Unassembled WGS sequence"/>
</dbReference>
<evidence type="ECO:0000313" key="2">
    <source>
        <dbReference type="EMBL" id="MFC7615018.1"/>
    </source>
</evidence>
<dbReference type="SUPFAM" id="SSF56801">
    <property type="entry name" value="Acetyl-CoA synthetase-like"/>
    <property type="match status" value="1"/>
</dbReference>
<organism evidence="2 3">
    <name type="scientific">Actinokineospora soli</name>
    <dbReference type="NCBI Taxonomy" id="1048753"/>
    <lineage>
        <taxon>Bacteria</taxon>
        <taxon>Bacillati</taxon>
        <taxon>Actinomycetota</taxon>
        <taxon>Actinomycetes</taxon>
        <taxon>Pseudonocardiales</taxon>
        <taxon>Pseudonocardiaceae</taxon>
        <taxon>Actinokineospora</taxon>
    </lineage>
</organism>
<reference evidence="3" key="1">
    <citation type="journal article" date="2019" name="Int. J. Syst. Evol. Microbiol.">
        <title>The Global Catalogue of Microorganisms (GCM) 10K type strain sequencing project: providing services to taxonomists for standard genome sequencing and annotation.</title>
        <authorList>
            <consortium name="The Broad Institute Genomics Platform"/>
            <consortium name="The Broad Institute Genome Sequencing Center for Infectious Disease"/>
            <person name="Wu L."/>
            <person name="Ma J."/>
        </authorList>
    </citation>
    <scope>NUCLEOTIDE SEQUENCE [LARGE SCALE GENOMIC DNA]</scope>
    <source>
        <strain evidence="3">JCM 17695</strain>
    </source>
</reference>
<sequence length="772" mass="83545">MPRDHAGPTRAGTVRSVTTRVDRATTDALLTAVPERYRTQVNDVLLSALGRTLARWTGRADTAVTLEGHGREDVLDGVDPATTTGWFTTQFPVALTVPDGDWGAVLKAVKEQVRAVPRNGMSYEALRYLRPGSGLGGALPEVCLNYHGRFDVTGDDLFGARHATPGSEVDPDAPRDFLLDITGLVEAGELVLTWEYSPEAHDEATVARLAAEMVAALSEIAAHCAEPGAGGRTPSDFPLARLTQSQVDRIAGDGSGVEDIYPLTPLQAGMVFHGLVDPDGTAYVDQVRLVLDDVREPEALAEAFQRVVDRTPVLRSSVVWEDVDEPVQVVHRDVRLDIPQHDLRALPDPDRALAELVAADRATGFDLGRAPLLRVAIARLADDRVAVVWSTHHVLLDGWSTGQVFGEIREHYRALTAGVPAAAAPARRPFRDYLRWLADRDTAEADAHWRAVLSDVDAPFAVPYDRQPAQAHRTESSESLRFALDDTETAALRAAAQAAGLTLNTAVQGAWALLLSRWAGVDDVLFGTTVSGRPADLPGVESMVGMFINTVPTRARVTPDRPAADWLRTLQDAQSEARRFDHLALTRIRSHSPVRADLPLFDSVVVFENYPFDDSGAGPRVTRVETTDTTTLPLTLSAHADTRLHLDLAYDPALFDAATARRAAGWLRTLLTALADGMTRPVRELPWLDQSDRDRVLAEWNSTAAAFPGTSFPEEFERQVALTPEATAVVCGGTALTFAELDAAANRLAHALIAAARARSGSWCCGCPGRPT</sequence>
<feature type="domain" description="Condensation" evidence="1">
    <location>
        <begin position="16"/>
        <end position="236"/>
    </location>
</feature>
<dbReference type="CDD" id="cd19543">
    <property type="entry name" value="DCL_NRPS"/>
    <property type="match status" value="1"/>
</dbReference>
<dbReference type="Gene3D" id="3.30.559.30">
    <property type="entry name" value="Nonribosomal peptide synthetase, condensation domain"/>
    <property type="match status" value="2"/>
</dbReference>